<feature type="modified residue" description="4-aspartylphosphate" evidence="8">
    <location>
        <position position="59"/>
    </location>
</feature>
<dbReference type="EC" id="2.7.13.3" evidence="2"/>
<dbReference type="PROSITE" id="PS50109">
    <property type="entry name" value="HIS_KIN"/>
    <property type="match status" value="1"/>
</dbReference>
<evidence type="ECO:0000313" key="12">
    <source>
        <dbReference type="Proteomes" id="UP001237780"/>
    </source>
</evidence>
<feature type="domain" description="Histidine kinase" evidence="9">
    <location>
        <begin position="156"/>
        <end position="350"/>
    </location>
</feature>
<comment type="catalytic activity">
    <reaction evidence="1">
        <text>ATP + protein L-histidine = ADP + protein N-phospho-L-histidine.</text>
        <dbReference type="EC" id="2.7.13.3"/>
    </reaction>
</comment>
<evidence type="ECO:0000313" key="11">
    <source>
        <dbReference type="EMBL" id="MDQ0997135.1"/>
    </source>
</evidence>
<accession>A0ABU0SB26</accession>
<keyword evidence="3 8" id="KW-0597">Phosphoprotein</keyword>
<evidence type="ECO:0000256" key="6">
    <source>
        <dbReference type="ARBA" id="ARBA00022777"/>
    </source>
</evidence>
<keyword evidence="4" id="KW-0808">Transferase</keyword>
<dbReference type="Proteomes" id="UP001237780">
    <property type="component" value="Unassembled WGS sequence"/>
</dbReference>
<proteinExistence type="predicted"/>
<dbReference type="InterPro" id="IPR011006">
    <property type="entry name" value="CheY-like_superfamily"/>
</dbReference>
<evidence type="ECO:0000256" key="2">
    <source>
        <dbReference type="ARBA" id="ARBA00012438"/>
    </source>
</evidence>
<dbReference type="Gene3D" id="3.40.50.2300">
    <property type="match status" value="1"/>
</dbReference>
<evidence type="ECO:0000256" key="1">
    <source>
        <dbReference type="ARBA" id="ARBA00000085"/>
    </source>
</evidence>
<dbReference type="InterPro" id="IPR001789">
    <property type="entry name" value="Sig_transdc_resp-reg_receiver"/>
</dbReference>
<keyword evidence="5" id="KW-0547">Nucleotide-binding</keyword>
<dbReference type="SMART" id="SM00387">
    <property type="entry name" value="HATPase_c"/>
    <property type="match status" value="1"/>
</dbReference>
<keyword evidence="12" id="KW-1185">Reference proteome</keyword>
<gene>
    <name evidence="11" type="ORF">QFZ34_002317</name>
</gene>
<sequence length="350" mass="37760">MIDPKIMPGKILYVDDDPALVRLVQKALGRSGFEIVHADNVATGLEILGQGDIDVIVLDHYLQTTTGTEFLKILRENGITVPVVYVTGSSEAKIAVDALKAGAADYVIKTVGEEFMPLLESAVAQAIATAELRRDRERADMEILRGKERAEVLLAEVNHRVGNSLALVAALIRLQISSIDNEEVKHALTEAQARITAIGGMHRSLYSSDDVRQVEMDKYLASLTSELRSSLEHADRKLVISLDVQDIRLSSDQAVSVGMVVTELVTNAYKYAYPGTNDGEIRISFLRSGDDKAVLAVEDDGVGLKQGDQPKGTGLGTRIVKAMAASLGTKIDYTARDKGTRAEMAVNAAG</sequence>
<dbReference type="CDD" id="cd00156">
    <property type="entry name" value="REC"/>
    <property type="match status" value="1"/>
</dbReference>
<evidence type="ECO:0000259" key="9">
    <source>
        <dbReference type="PROSITE" id="PS50109"/>
    </source>
</evidence>
<dbReference type="Pfam" id="PF07568">
    <property type="entry name" value="HisKA_2"/>
    <property type="match status" value="1"/>
</dbReference>
<dbReference type="EMBL" id="JAUSZT010000003">
    <property type="protein sequence ID" value="MDQ0997135.1"/>
    <property type="molecule type" value="Genomic_DNA"/>
</dbReference>
<reference evidence="11 12" key="1">
    <citation type="submission" date="2023-07" db="EMBL/GenBank/DDBJ databases">
        <title>Comparative genomics of wheat-associated soil bacteria to identify genetic determinants of phenazine resistance.</title>
        <authorList>
            <person name="Mouncey N."/>
        </authorList>
    </citation>
    <scope>NUCLEOTIDE SEQUENCE [LARGE SCALE GENOMIC DNA]</scope>
    <source>
        <strain evidence="11 12">W4I11</strain>
    </source>
</reference>
<dbReference type="Pfam" id="PF02518">
    <property type="entry name" value="HATPase_c"/>
    <property type="match status" value="1"/>
</dbReference>
<keyword evidence="6 11" id="KW-0418">Kinase</keyword>
<dbReference type="PANTHER" id="PTHR41523">
    <property type="entry name" value="TWO-COMPONENT SYSTEM SENSOR PROTEIN"/>
    <property type="match status" value="1"/>
</dbReference>
<feature type="domain" description="Response regulatory" evidence="10">
    <location>
        <begin position="10"/>
        <end position="124"/>
    </location>
</feature>
<evidence type="ECO:0000256" key="5">
    <source>
        <dbReference type="ARBA" id="ARBA00022741"/>
    </source>
</evidence>
<dbReference type="InterPro" id="IPR036890">
    <property type="entry name" value="HATPase_C_sf"/>
</dbReference>
<dbReference type="SUPFAM" id="SSF52172">
    <property type="entry name" value="CheY-like"/>
    <property type="match status" value="1"/>
</dbReference>
<evidence type="ECO:0000259" key="10">
    <source>
        <dbReference type="PROSITE" id="PS50110"/>
    </source>
</evidence>
<organism evidence="11 12">
    <name type="scientific">Phyllobacterium ifriqiyense</name>
    <dbReference type="NCBI Taxonomy" id="314238"/>
    <lineage>
        <taxon>Bacteria</taxon>
        <taxon>Pseudomonadati</taxon>
        <taxon>Pseudomonadota</taxon>
        <taxon>Alphaproteobacteria</taxon>
        <taxon>Hyphomicrobiales</taxon>
        <taxon>Phyllobacteriaceae</taxon>
        <taxon>Phyllobacterium</taxon>
    </lineage>
</organism>
<dbReference type="PANTHER" id="PTHR41523:SF8">
    <property type="entry name" value="ETHYLENE RESPONSE SENSOR PROTEIN"/>
    <property type="match status" value="1"/>
</dbReference>
<keyword evidence="7" id="KW-0067">ATP-binding</keyword>
<evidence type="ECO:0000256" key="3">
    <source>
        <dbReference type="ARBA" id="ARBA00022553"/>
    </source>
</evidence>
<protein>
    <recommendedName>
        <fullName evidence="2">histidine kinase</fullName>
        <ecNumber evidence="2">2.7.13.3</ecNumber>
    </recommendedName>
</protein>
<evidence type="ECO:0000256" key="7">
    <source>
        <dbReference type="ARBA" id="ARBA00022840"/>
    </source>
</evidence>
<dbReference type="RefSeq" id="WP_307280762.1">
    <property type="nucleotide sequence ID" value="NZ_JAUSZT010000003.1"/>
</dbReference>
<dbReference type="InterPro" id="IPR005467">
    <property type="entry name" value="His_kinase_dom"/>
</dbReference>
<evidence type="ECO:0000256" key="8">
    <source>
        <dbReference type="PROSITE-ProRule" id="PRU00169"/>
    </source>
</evidence>
<dbReference type="Pfam" id="PF00072">
    <property type="entry name" value="Response_reg"/>
    <property type="match status" value="1"/>
</dbReference>
<dbReference type="GO" id="GO:0016301">
    <property type="term" value="F:kinase activity"/>
    <property type="evidence" value="ECO:0007669"/>
    <property type="project" value="UniProtKB-KW"/>
</dbReference>
<dbReference type="Gene3D" id="3.30.565.10">
    <property type="entry name" value="Histidine kinase-like ATPase, C-terminal domain"/>
    <property type="match status" value="1"/>
</dbReference>
<evidence type="ECO:0000256" key="4">
    <source>
        <dbReference type="ARBA" id="ARBA00022679"/>
    </source>
</evidence>
<name>A0ABU0SB26_9HYPH</name>
<dbReference type="InterPro" id="IPR003594">
    <property type="entry name" value="HATPase_dom"/>
</dbReference>
<dbReference type="InterPro" id="IPR011495">
    <property type="entry name" value="Sig_transdc_His_kin_sub2_dim/P"/>
</dbReference>
<dbReference type="PROSITE" id="PS50110">
    <property type="entry name" value="RESPONSE_REGULATORY"/>
    <property type="match status" value="1"/>
</dbReference>
<comment type="caution">
    <text evidence="11">The sequence shown here is derived from an EMBL/GenBank/DDBJ whole genome shotgun (WGS) entry which is preliminary data.</text>
</comment>
<dbReference type="SMART" id="SM00448">
    <property type="entry name" value="REC"/>
    <property type="match status" value="1"/>
</dbReference>
<dbReference type="SUPFAM" id="SSF55874">
    <property type="entry name" value="ATPase domain of HSP90 chaperone/DNA topoisomerase II/histidine kinase"/>
    <property type="match status" value="1"/>
</dbReference>